<dbReference type="EMBL" id="MLJW01000088">
    <property type="protein sequence ID" value="OIR01031.1"/>
    <property type="molecule type" value="Genomic_DNA"/>
</dbReference>
<reference evidence="1" key="1">
    <citation type="submission" date="2016-10" db="EMBL/GenBank/DDBJ databases">
        <title>Sequence of Gallionella enrichment culture.</title>
        <authorList>
            <person name="Poehlein A."/>
            <person name="Muehling M."/>
            <person name="Daniel R."/>
        </authorList>
    </citation>
    <scope>NUCLEOTIDE SEQUENCE</scope>
</reference>
<name>A0A1J5RYN2_9ZZZZ</name>
<comment type="caution">
    <text evidence="1">The sequence shown here is derived from an EMBL/GenBank/DDBJ whole genome shotgun (WGS) entry which is preliminary data.</text>
</comment>
<protein>
    <submittedName>
        <fullName evidence="1">Uncharacterized protein</fullName>
    </submittedName>
</protein>
<dbReference type="AlphaFoldDB" id="A0A1J5RYN2"/>
<gene>
    <name evidence="1" type="ORF">GALL_168280</name>
</gene>
<proteinExistence type="predicted"/>
<accession>A0A1J5RYN2</accession>
<organism evidence="1">
    <name type="scientific">mine drainage metagenome</name>
    <dbReference type="NCBI Taxonomy" id="410659"/>
    <lineage>
        <taxon>unclassified sequences</taxon>
        <taxon>metagenomes</taxon>
        <taxon>ecological metagenomes</taxon>
    </lineage>
</organism>
<sequence length="78" mass="8367">MKRIFILLALLMTVQLAQAEEEKSLPKKIGDGVKKGGEAAGRGIEKGADATVKGLKKAGEWVGKEMEKGGEKLKKESK</sequence>
<evidence type="ECO:0000313" key="1">
    <source>
        <dbReference type="EMBL" id="OIR01031.1"/>
    </source>
</evidence>